<dbReference type="EMBL" id="BOOQ01000016">
    <property type="protein sequence ID" value="GII46430.1"/>
    <property type="molecule type" value="Genomic_DNA"/>
</dbReference>
<evidence type="ECO:0000313" key="1">
    <source>
        <dbReference type="EMBL" id="GII46430.1"/>
    </source>
</evidence>
<dbReference type="AlphaFoldDB" id="A0A8J3XMN9"/>
<proteinExistence type="predicted"/>
<comment type="caution">
    <text evidence="1">The sequence shown here is derived from an EMBL/GenBank/DDBJ whole genome shotgun (WGS) entry which is preliminary data.</text>
</comment>
<keyword evidence="2" id="KW-1185">Reference proteome</keyword>
<accession>A0A8J3XMN9</accession>
<name>A0A8J3XMN9_9ACTN</name>
<gene>
    <name evidence="1" type="ORF">Psi02_28540</name>
</gene>
<reference evidence="1" key="1">
    <citation type="submission" date="2021-01" db="EMBL/GenBank/DDBJ databases">
        <title>Whole genome shotgun sequence of Planotetraspora silvatica NBRC 100141.</title>
        <authorList>
            <person name="Komaki H."/>
            <person name="Tamura T."/>
        </authorList>
    </citation>
    <scope>NUCLEOTIDE SEQUENCE</scope>
    <source>
        <strain evidence="1">NBRC 100141</strain>
    </source>
</reference>
<dbReference type="Proteomes" id="UP000644610">
    <property type="component" value="Unassembled WGS sequence"/>
</dbReference>
<sequence>MSGLGTLRTPNGCSPQAIRVQTRRDRRGVKPGAQILNDQIPQAHGGEFAGSTLQEKPCQRSIRPCKVLFVVPLNPQQS</sequence>
<evidence type="ECO:0000313" key="2">
    <source>
        <dbReference type="Proteomes" id="UP000644610"/>
    </source>
</evidence>
<protein>
    <submittedName>
        <fullName evidence="1">Uncharacterized protein</fullName>
    </submittedName>
</protein>
<organism evidence="1 2">
    <name type="scientific">Planotetraspora silvatica</name>
    <dbReference type="NCBI Taxonomy" id="234614"/>
    <lineage>
        <taxon>Bacteria</taxon>
        <taxon>Bacillati</taxon>
        <taxon>Actinomycetota</taxon>
        <taxon>Actinomycetes</taxon>
        <taxon>Streptosporangiales</taxon>
        <taxon>Streptosporangiaceae</taxon>
        <taxon>Planotetraspora</taxon>
    </lineage>
</organism>